<dbReference type="SMART" id="SM01086">
    <property type="entry name" value="ClpB_D2-small"/>
    <property type="match status" value="1"/>
</dbReference>
<dbReference type="PROSITE" id="PS51903">
    <property type="entry name" value="CLP_R"/>
    <property type="match status" value="1"/>
</dbReference>
<dbReference type="Proteomes" id="UP000634136">
    <property type="component" value="Unassembled WGS sequence"/>
</dbReference>
<accession>A0A834U4K8</accession>
<reference evidence="9" key="1">
    <citation type="submission" date="2020-09" db="EMBL/GenBank/DDBJ databases">
        <title>Genome-Enabled Discovery of Anthraquinone Biosynthesis in Senna tora.</title>
        <authorList>
            <person name="Kang S.-H."/>
            <person name="Pandey R.P."/>
            <person name="Lee C.-M."/>
            <person name="Sim J.-S."/>
            <person name="Jeong J.-T."/>
            <person name="Choi B.-S."/>
            <person name="Jung M."/>
            <person name="Ginzburg D."/>
            <person name="Zhao K."/>
            <person name="Won S.Y."/>
            <person name="Oh T.-J."/>
            <person name="Yu Y."/>
            <person name="Kim N.-H."/>
            <person name="Lee O.R."/>
            <person name="Lee T.-H."/>
            <person name="Bashyal P."/>
            <person name="Kim T.-S."/>
            <person name="Lee W.-H."/>
            <person name="Kawkins C."/>
            <person name="Kim C.-K."/>
            <person name="Kim J.S."/>
            <person name="Ahn B.O."/>
            <person name="Rhee S.Y."/>
            <person name="Sohng J.K."/>
        </authorList>
    </citation>
    <scope>NUCLEOTIDE SEQUENCE</scope>
    <source>
        <tissue evidence="9">Leaf</tissue>
    </source>
</reference>
<sequence>MAILRTLATPLMIVMTAVVTVNAGDANGAYSPCLDSRVDRSDGFSFGIPFASKDKFFYNNTVQFSPSDNTLYFTSSNPQISMLRSKLISSSLSQFKFAKMLEGFTESANKVIMCAQQEAFLLGHKYISQEHILMALISQAGGLAAKSLQSAKIDLNVIREQIEMLFGRGGGCSGSFCMDLRFTHGAKCVLEFSREEAHRIGHAYIETRDLLLGLLKGCDTEIARLLQNQGASVTRHMAVENEEVLSLNDVRGKDYSKNNQKLTPSVSENTKDNQKLTPSVSEITKDNQNLTLSVPQNTKESQKQTLSVPQNTKDNQRLTLSVPQNTMDNDQKLTLGVSQNKDFDDKKGGKNRQTPTLDTFGTNLTKLAKEGKLHPFVGRQDEVERVIQIFCRRMKNNPCLVGEPGVGKTAIIEGLAQRIINGSVPAKLRGKKEIEESGDVILFIKQVHTFFETTTVGARNSSYALKHALDGGVIQCISSTTVNEHRKHIENDAALKRIFQLVDVTEPSIEETIKILKGLRGMYGTHHKVRYTDEALEAAAKLSQQYICGRFLPDKAIDLIDEAGSHVQHFPTQEKRKCSKSNSTSIPEVTKSDIQHIVSSWTGIPVSDVSKEEGERLLKLEEKLQSHVIGQTEAINSISRAIRRARLGLGNTRKPIASFMFTGATGVGKTELAKALATNYFGSEDALVRLDMSEYTERHTASRLIGAPPGYAGFDEGGQLTEAVRHRPHALVLFDEIEKAHSDVFNLMLQILDDGRLTDGKGNTVDFNNTLIIMTSNIGNNIMIDSNSTTAGNEELVSGVCMEKLVMKELKKHFKPEFLNRFDEIIVFKQLTKQDVKKIADLMLREVGERLKGKDMQLLVTCKFRDHVVENGYNPCYGARPLRRTISRLLEDALAEKMLKKEIKEGDSVVVDVGLEGNVVVVNQKNNATKGRVSATNYLDLSKKRGKETGIACNLMAKMFHILSFKVKKKEKVSMEHHMVQNPLNVTEKPLSNCKINIPDLDLHDSKKDDSNYLVSPYPRSPSTTRSSTVKWNCLCSPTTHAGSFRCRHHRASGIMRGRSVGSGLSELASKSSRGINHP</sequence>
<keyword evidence="2" id="KW-0547">Nucleotide-binding</keyword>
<dbReference type="OrthoDB" id="47330at2759"/>
<dbReference type="InterPro" id="IPR001270">
    <property type="entry name" value="ClpA/B"/>
</dbReference>
<dbReference type="Pfam" id="PF10431">
    <property type="entry name" value="ClpB_D2-small"/>
    <property type="match status" value="1"/>
</dbReference>
<dbReference type="GO" id="GO:0034605">
    <property type="term" value="P:cellular response to heat"/>
    <property type="evidence" value="ECO:0007669"/>
    <property type="project" value="TreeGrafter"/>
</dbReference>
<dbReference type="EMBL" id="JAAIUW010000005">
    <property type="protein sequence ID" value="KAF7831254.1"/>
    <property type="molecule type" value="Genomic_DNA"/>
</dbReference>
<dbReference type="PANTHER" id="PTHR11638">
    <property type="entry name" value="ATP-DEPENDENT CLP PROTEASE"/>
    <property type="match status" value="1"/>
</dbReference>
<evidence type="ECO:0000256" key="4">
    <source>
        <dbReference type="ARBA" id="ARBA00023186"/>
    </source>
</evidence>
<dbReference type="AlphaFoldDB" id="A0A834U4K8"/>
<dbReference type="PRINTS" id="PR00300">
    <property type="entry name" value="CLPPROTEASEA"/>
</dbReference>
<dbReference type="Pfam" id="PF07724">
    <property type="entry name" value="AAA_2"/>
    <property type="match status" value="1"/>
</dbReference>
<evidence type="ECO:0000256" key="7">
    <source>
        <dbReference type="SAM" id="SignalP"/>
    </source>
</evidence>
<evidence type="ECO:0000313" key="10">
    <source>
        <dbReference type="Proteomes" id="UP000634136"/>
    </source>
</evidence>
<dbReference type="PROSITE" id="PS00871">
    <property type="entry name" value="CLPAB_2"/>
    <property type="match status" value="1"/>
</dbReference>
<feature type="chain" id="PRO_5032536617" evidence="7">
    <location>
        <begin position="24"/>
        <end position="1079"/>
    </location>
</feature>
<dbReference type="Gene3D" id="1.10.8.60">
    <property type="match status" value="2"/>
</dbReference>
<keyword evidence="1 5" id="KW-0677">Repeat</keyword>
<evidence type="ECO:0000259" key="8">
    <source>
        <dbReference type="PROSITE" id="PS51903"/>
    </source>
</evidence>
<dbReference type="GO" id="GO:0006508">
    <property type="term" value="P:proteolysis"/>
    <property type="evidence" value="ECO:0007669"/>
    <property type="project" value="UniProtKB-KW"/>
</dbReference>
<dbReference type="SUPFAM" id="SSF81923">
    <property type="entry name" value="Double Clp-N motif"/>
    <property type="match status" value="1"/>
</dbReference>
<feature type="signal peptide" evidence="7">
    <location>
        <begin position="1"/>
        <end position="23"/>
    </location>
</feature>
<protein>
    <submittedName>
        <fullName evidence="9">ATP-dependent Clp protease ATP-binding subunit</fullName>
    </submittedName>
</protein>
<dbReference type="InterPro" id="IPR004176">
    <property type="entry name" value="Clp_R_N"/>
</dbReference>
<keyword evidence="10" id="KW-1185">Reference proteome</keyword>
<dbReference type="Pfam" id="PF02861">
    <property type="entry name" value="Clp_N"/>
    <property type="match status" value="1"/>
</dbReference>
<dbReference type="InterPro" id="IPR028299">
    <property type="entry name" value="ClpA/B_CS2"/>
</dbReference>
<dbReference type="CDD" id="cd00009">
    <property type="entry name" value="AAA"/>
    <property type="match status" value="1"/>
</dbReference>
<dbReference type="FunFam" id="3.40.50.300:FF:000025">
    <property type="entry name" value="ATP-dependent Clp protease subunit"/>
    <property type="match status" value="1"/>
</dbReference>
<dbReference type="InterPro" id="IPR041546">
    <property type="entry name" value="ClpA/ClpB_AAA_lid"/>
</dbReference>
<evidence type="ECO:0000256" key="2">
    <source>
        <dbReference type="ARBA" id="ARBA00022741"/>
    </source>
</evidence>
<dbReference type="SMART" id="SM00382">
    <property type="entry name" value="AAA"/>
    <property type="match status" value="2"/>
</dbReference>
<dbReference type="InterPro" id="IPR003959">
    <property type="entry name" value="ATPase_AAA_core"/>
</dbReference>
<dbReference type="InterPro" id="IPR027417">
    <property type="entry name" value="P-loop_NTPase"/>
</dbReference>
<proteinExistence type="predicted"/>
<evidence type="ECO:0000256" key="3">
    <source>
        <dbReference type="ARBA" id="ARBA00022840"/>
    </source>
</evidence>
<keyword evidence="7" id="KW-0732">Signal</keyword>
<evidence type="ECO:0000256" key="6">
    <source>
        <dbReference type="SAM" id="MobiDB-lite"/>
    </source>
</evidence>
<dbReference type="GO" id="GO:0008233">
    <property type="term" value="F:peptidase activity"/>
    <property type="evidence" value="ECO:0007669"/>
    <property type="project" value="UniProtKB-KW"/>
</dbReference>
<dbReference type="InterPro" id="IPR050130">
    <property type="entry name" value="ClpA_ClpB"/>
</dbReference>
<dbReference type="InterPro" id="IPR036628">
    <property type="entry name" value="Clp_N_dom_sf"/>
</dbReference>
<dbReference type="Gene3D" id="1.10.1780.10">
    <property type="entry name" value="Clp, N-terminal domain"/>
    <property type="match status" value="1"/>
</dbReference>
<comment type="caution">
    <text evidence="9">The sequence shown here is derived from an EMBL/GenBank/DDBJ whole genome shotgun (WGS) entry which is preliminary data.</text>
</comment>
<dbReference type="InterPro" id="IPR003593">
    <property type="entry name" value="AAA+_ATPase"/>
</dbReference>
<dbReference type="PANTHER" id="PTHR11638:SF189">
    <property type="entry name" value="CLP R DOMAIN-CONTAINING PROTEIN"/>
    <property type="match status" value="1"/>
</dbReference>
<dbReference type="CDD" id="cd19499">
    <property type="entry name" value="RecA-like_ClpB_Hsp104-like"/>
    <property type="match status" value="1"/>
</dbReference>
<keyword evidence="3 9" id="KW-0067">ATP-binding</keyword>
<evidence type="ECO:0000313" key="9">
    <source>
        <dbReference type="EMBL" id="KAF7831254.1"/>
    </source>
</evidence>
<dbReference type="SUPFAM" id="SSF52540">
    <property type="entry name" value="P-loop containing nucleoside triphosphate hydrolases"/>
    <property type="match status" value="2"/>
</dbReference>
<feature type="compositionally biased region" description="Polar residues" evidence="6">
    <location>
        <begin position="257"/>
        <end position="268"/>
    </location>
</feature>
<feature type="compositionally biased region" description="Polar residues" evidence="6">
    <location>
        <begin position="275"/>
        <end position="328"/>
    </location>
</feature>
<evidence type="ECO:0000256" key="5">
    <source>
        <dbReference type="PROSITE-ProRule" id="PRU01251"/>
    </source>
</evidence>
<feature type="region of interest" description="Disordered" evidence="6">
    <location>
        <begin position="251"/>
        <end position="358"/>
    </location>
</feature>
<evidence type="ECO:0000256" key="1">
    <source>
        <dbReference type="ARBA" id="ARBA00022737"/>
    </source>
</evidence>
<dbReference type="GO" id="GO:0005524">
    <property type="term" value="F:ATP binding"/>
    <property type="evidence" value="ECO:0007669"/>
    <property type="project" value="UniProtKB-KW"/>
</dbReference>
<gene>
    <name evidence="9" type="ORF">G2W53_013587</name>
</gene>
<organism evidence="9 10">
    <name type="scientific">Senna tora</name>
    <dbReference type="NCBI Taxonomy" id="362788"/>
    <lineage>
        <taxon>Eukaryota</taxon>
        <taxon>Viridiplantae</taxon>
        <taxon>Streptophyta</taxon>
        <taxon>Embryophyta</taxon>
        <taxon>Tracheophyta</taxon>
        <taxon>Spermatophyta</taxon>
        <taxon>Magnoliopsida</taxon>
        <taxon>eudicotyledons</taxon>
        <taxon>Gunneridae</taxon>
        <taxon>Pentapetalae</taxon>
        <taxon>rosids</taxon>
        <taxon>fabids</taxon>
        <taxon>Fabales</taxon>
        <taxon>Fabaceae</taxon>
        <taxon>Caesalpinioideae</taxon>
        <taxon>Cassia clade</taxon>
        <taxon>Senna</taxon>
    </lineage>
</organism>
<dbReference type="Gene3D" id="3.40.50.300">
    <property type="entry name" value="P-loop containing nucleotide triphosphate hydrolases"/>
    <property type="match status" value="3"/>
</dbReference>
<dbReference type="InterPro" id="IPR019489">
    <property type="entry name" value="Clp_ATPase_C"/>
</dbReference>
<dbReference type="GO" id="GO:0016887">
    <property type="term" value="F:ATP hydrolysis activity"/>
    <property type="evidence" value="ECO:0007669"/>
    <property type="project" value="InterPro"/>
</dbReference>
<feature type="domain" description="Clp R" evidence="8">
    <location>
        <begin position="101"/>
        <end position="247"/>
    </location>
</feature>
<name>A0A834U4K8_9FABA</name>
<keyword evidence="9" id="KW-0645">Protease</keyword>
<keyword evidence="9" id="KW-0378">Hydrolase</keyword>
<dbReference type="GO" id="GO:0005737">
    <property type="term" value="C:cytoplasm"/>
    <property type="evidence" value="ECO:0007669"/>
    <property type="project" value="TreeGrafter"/>
</dbReference>
<keyword evidence="4" id="KW-0143">Chaperone</keyword>
<dbReference type="Pfam" id="PF17871">
    <property type="entry name" value="AAA_lid_9"/>
    <property type="match status" value="1"/>
</dbReference>